<comment type="similarity">
    <text evidence="1">Belongs to the thiolase-like superfamily. Chalcone/stilbene synthases family.</text>
</comment>
<name>A0A1P8YWI8_9NOSO</name>
<evidence type="ECO:0000313" key="7">
    <source>
        <dbReference type="EMBL" id="AQA28564.1"/>
    </source>
</evidence>
<dbReference type="SUPFAM" id="SSF53901">
    <property type="entry name" value="Thiolase-like"/>
    <property type="match status" value="1"/>
</dbReference>
<keyword evidence="2" id="KW-0808">Transferase</keyword>
<dbReference type="CDD" id="cd00831">
    <property type="entry name" value="CHS_like"/>
    <property type="match status" value="1"/>
</dbReference>
<dbReference type="AlphaFoldDB" id="A0A1P8YWI8"/>
<evidence type="ECO:0000256" key="3">
    <source>
        <dbReference type="ARBA" id="ARBA00023315"/>
    </source>
</evidence>
<gene>
    <name evidence="7" type="primary">merE</name>
</gene>
<keyword evidence="3" id="KW-0012">Acyltransferase</keyword>
<accession>A0A1P8YWI8</accession>
<dbReference type="Pfam" id="PF08392">
    <property type="entry name" value="FAE1_CUT1_RppA"/>
    <property type="match status" value="1"/>
</dbReference>
<reference evidence="7" key="1">
    <citation type="submission" date="2016-12" db="EMBL/GenBank/DDBJ databases">
        <title>Merocyclophanes C and D from the Cultured Freshwater Cyanobacteria Nostoc sp. (UIC 10110).</title>
        <authorList>
            <person name="May D.S."/>
            <person name="Chen W.-L."/>
            <person name="Krunic A."/>
            <person name="Burdette J."/>
            <person name="Eustaquio A."/>
            <person name="Orjala J."/>
        </authorList>
    </citation>
    <scope>NUCLEOTIDE SEQUENCE</scope>
    <source>
        <strain evidence="7">UIC 10110</strain>
    </source>
</reference>
<dbReference type="EMBL" id="KY379971">
    <property type="protein sequence ID" value="AQA28564.1"/>
    <property type="molecule type" value="Genomic_DNA"/>
</dbReference>
<dbReference type="PIRSF" id="PIRSF000451">
    <property type="entry name" value="PKS_III"/>
    <property type="match status" value="1"/>
</dbReference>
<dbReference type="PANTHER" id="PTHR11877:SF99">
    <property type="entry name" value="1,3,6,8-TETRAHYDROXYNAPHTHALENE SYNTHASE"/>
    <property type="match status" value="1"/>
</dbReference>
<dbReference type="InterPro" id="IPR013601">
    <property type="entry name" value="FAE1_typ3_polyketide_synth"/>
</dbReference>
<dbReference type="Gene3D" id="3.40.47.10">
    <property type="match status" value="2"/>
</dbReference>
<dbReference type="Pfam" id="PF02797">
    <property type="entry name" value="Chal_sti_synt_C"/>
    <property type="match status" value="1"/>
</dbReference>
<evidence type="ECO:0000256" key="2">
    <source>
        <dbReference type="ARBA" id="ARBA00022679"/>
    </source>
</evidence>
<dbReference type="InterPro" id="IPR011141">
    <property type="entry name" value="Polyketide_synthase_type-III"/>
</dbReference>
<feature type="active site" description="Acyl-thioester intermediate" evidence="4">
    <location>
        <position position="140"/>
    </location>
</feature>
<protein>
    <submittedName>
        <fullName evidence="7">Type III polyketide synthase</fullName>
    </submittedName>
</protein>
<feature type="domain" description="FAE" evidence="6">
    <location>
        <begin position="71"/>
        <end position="177"/>
    </location>
</feature>
<proteinExistence type="inferred from homology"/>
<dbReference type="GO" id="GO:0016747">
    <property type="term" value="F:acyltransferase activity, transferring groups other than amino-acyl groups"/>
    <property type="evidence" value="ECO:0007669"/>
    <property type="project" value="InterPro"/>
</dbReference>
<dbReference type="GO" id="GO:0006633">
    <property type="term" value="P:fatty acid biosynthetic process"/>
    <property type="evidence" value="ECO:0007669"/>
    <property type="project" value="InterPro"/>
</dbReference>
<evidence type="ECO:0000256" key="4">
    <source>
        <dbReference type="PIRSR" id="PIRSR000451-1"/>
    </source>
</evidence>
<dbReference type="InterPro" id="IPR016039">
    <property type="entry name" value="Thiolase-like"/>
</dbReference>
<dbReference type="GO" id="GO:0016020">
    <property type="term" value="C:membrane"/>
    <property type="evidence" value="ECO:0007669"/>
    <property type="project" value="InterPro"/>
</dbReference>
<feature type="domain" description="Chalcone/stilbene synthase C-terminal" evidence="5">
    <location>
        <begin position="240"/>
        <end position="372"/>
    </location>
</feature>
<evidence type="ECO:0000259" key="6">
    <source>
        <dbReference type="Pfam" id="PF08392"/>
    </source>
</evidence>
<dbReference type="InterPro" id="IPR012328">
    <property type="entry name" value="Chalcone/stilbene_synt_C"/>
</dbReference>
<evidence type="ECO:0000259" key="5">
    <source>
        <dbReference type="Pfam" id="PF02797"/>
    </source>
</evidence>
<dbReference type="PANTHER" id="PTHR11877">
    <property type="entry name" value="HYDROXYMETHYLGLUTARYL-COA SYNTHASE"/>
    <property type="match status" value="1"/>
</dbReference>
<evidence type="ECO:0000256" key="1">
    <source>
        <dbReference type="ARBA" id="ARBA00005531"/>
    </source>
</evidence>
<sequence>MPFIVATSTGFPAQYYPQKVLAAALRKFFFAMELDFDVDQIDRFFSSVKIEGRYFALPIDSLLDPPTMQVTTSKSLEISLDIAETTIIKLLEKAKLQPQDISLITSVSLTPAVPSLDARLMSRIPFSPTIKRMPINGVGCMGGAIGISRVADYLQGHPKEAAVLFAVELSSALWQGSLQADLISLIRSLPENPAAYSDIIMNIITAALFGDGCGAVLMVGRDHPLAKPGLPQIIDNRSFLIPNTVELMGLELVDNGFRNILRPEVSDYVKKGLQPLINSLLSDHNLDIESLYRWILHPGGPKIIDTIEAEFGLDSRALQLSRDTLTEIGNISSGTVLYMLDKILSGENTPADSYGLMVAMGPGFSQEAILLKWE</sequence>
<dbReference type="GO" id="GO:0030639">
    <property type="term" value="P:polyketide biosynthetic process"/>
    <property type="evidence" value="ECO:0007669"/>
    <property type="project" value="TreeGrafter"/>
</dbReference>
<organism evidence="7">
    <name type="scientific">Nostoc sp. UIC 10110</name>
    <dbReference type="NCBI Taxonomy" id="1929948"/>
    <lineage>
        <taxon>Bacteria</taxon>
        <taxon>Bacillati</taxon>
        <taxon>Cyanobacteriota</taxon>
        <taxon>Cyanophyceae</taxon>
        <taxon>Nostocales</taxon>
        <taxon>Nostocaceae</taxon>
        <taxon>Nostoc</taxon>
    </lineage>
</organism>